<keyword evidence="3" id="KW-1185">Reference proteome</keyword>
<evidence type="ECO:0000313" key="2">
    <source>
        <dbReference type="EMBL" id="DAZ95363.1"/>
    </source>
</evidence>
<evidence type="ECO:0000256" key="1">
    <source>
        <dbReference type="SAM" id="Phobius"/>
    </source>
</evidence>
<keyword evidence="1" id="KW-0472">Membrane</keyword>
<feature type="transmembrane region" description="Helical" evidence="1">
    <location>
        <begin position="425"/>
        <end position="445"/>
    </location>
</feature>
<comment type="caution">
    <text evidence="2">The sequence shown here is derived from an EMBL/GenBank/DDBJ whole genome shotgun (WGS) entry which is preliminary data.</text>
</comment>
<protein>
    <submittedName>
        <fullName evidence="2">Uncharacterized protein</fullName>
    </submittedName>
</protein>
<sequence>MAVAIPIKNVVVMPYPQLVADADTTRANVHRSFDGSNILHDVVHMSLNKSSLRSRAPFDCLFPLYDTVLFQASELPAGGLVKRTQFVMIQSEATQRWVNATLQCSRTDTMLGMRCRNFITGAACDDEDWWTPDKLLLDAIDLNEIATGMGWQNKVSLVGLVTETHALMQALFVKKDYSYATSWYDDDNRTMVVDWRQLGAQYAGYNGFKFDFSHNTMNVYRLPERLPWEDSTDWFDREKVIAAWYRKHELTDNNSLIALGERVWRSDLAGCMEGLFCKIAQMVWIMALKQQSAMSHLKIPTHQRRGFFKQMFVNGVVGENIGGGRIIFPFSREYGQPLNGEANIFRYSGAPVYWEHQPLNVGLMRLSSKLSPNDEDLVTLRRTLVCYNALELRFLNISTRCWAEPLNKQELRVLTTSQGLRMTKFSMWSLGLTLNLVGFVVALRLQQLTWLMVLRMNIQGVQLLSMDADIIMSFGAIPLIISYHMPYEPDVIVDEQAQQDFYFAEFMVFLSFTWFLRLGIELGIWVLRVTHFGRVMLVLTSRLLYLLRVEIGHKHQTGYTTCYDEDGLDGVRTAKYAQYVPDQKRK</sequence>
<proteinExistence type="predicted"/>
<organism evidence="2 3">
    <name type="scientific">Lagenidium giganteum</name>
    <dbReference type="NCBI Taxonomy" id="4803"/>
    <lineage>
        <taxon>Eukaryota</taxon>
        <taxon>Sar</taxon>
        <taxon>Stramenopiles</taxon>
        <taxon>Oomycota</taxon>
        <taxon>Peronosporomycetes</taxon>
        <taxon>Pythiales</taxon>
        <taxon>Pythiaceae</taxon>
    </lineage>
</organism>
<dbReference type="EMBL" id="DAKRPA010000208">
    <property type="protein sequence ID" value="DAZ95363.1"/>
    <property type="molecule type" value="Genomic_DNA"/>
</dbReference>
<accession>A0AAV2YPT5</accession>
<name>A0AAV2YPT5_9STRA</name>
<feature type="transmembrane region" description="Helical" evidence="1">
    <location>
        <begin position="466"/>
        <end position="486"/>
    </location>
</feature>
<reference evidence="2" key="1">
    <citation type="submission" date="2022-11" db="EMBL/GenBank/DDBJ databases">
        <authorList>
            <person name="Morgan W.R."/>
            <person name="Tartar A."/>
        </authorList>
    </citation>
    <scope>NUCLEOTIDE SEQUENCE</scope>
    <source>
        <strain evidence="2">ARSEF 373</strain>
    </source>
</reference>
<feature type="transmembrane region" description="Helical" evidence="1">
    <location>
        <begin position="506"/>
        <end position="527"/>
    </location>
</feature>
<dbReference type="Proteomes" id="UP001146120">
    <property type="component" value="Unassembled WGS sequence"/>
</dbReference>
<evidence type="ECO:0000313" key="3">
    <source>
        <dbReference type="Proteomes" id="UP001146120"/>
    </source>
</evidence>
<keyword evidence="1" id="KW-1133">Transmembrane helix</keyword>
<keyword evidence="1" id="KW-0812">Transmembrane</keyword>
<reference evidence="2" key="2">
    <citation type="journal article" date="2023" name="Microbiol Resour">
        <title>Decontamination and Annotation of the Draft Genome Sequence of the Oomycete Lagenidium giganteum ARSEF 373.</title>
        <authorList>
            <person name="Morgan W.R."/>
            <person name="Tartar A."/>
        </authorList>
    </citation>
    <scope>NUCLEOTIDE SEQUENCE</scope>
    <source>
        <strain evidence="2">ARSEF 373</strain>
    </source>
</reference>
<gene>
    <name evidence="2" type="ORF">N0F65_002548</name>
</gene>
<dbReference type="AlphaFoldDB" id="A0AAV2YPT5"/>